<keyword evidence="3" id="KW-1185">Reference proteome</keyword>
<gene>
    <name evidence="2" type="ORF">OE647_09970</name>
</gene>
<proteinExistence type="predicted"/>
<dbReference type="InterPro" id="IPR036736">
    <property type="entry name" value="ACP-like_sf"/>
</dbReference>
<accession>A0ABT2Z1Z8</accession>
<organism evidence="2 3">
    <name type="scientific">Albidovulum sediminicola</name>
    <dbReference type="NCBI Taxonomy" id="2984331"/>
    <lineage>
        <taxon>Bacteria</taxon>
        <taxon>Pseudomonadati</taxon>
        <taxon>Pseudomonadota</taxon>
        <taxon>Alphaproteobacteria</taxon>
        <taxon>Rhodobacterales</taxon>
        <taxon>Paracoccaceae</taxon>
        <taxon>Albidovulum</taxon>
    </lineage>
</organism>
<evidence type="ECO:0000259" key="1">
    <source>
        <dbReference type="PROSITE" id="PS50075"/>
    </source>
</evidence>
<reference evidence="2 3" key="1">
    <citation type="submission" date="2022-10" db="EMBL/GenBank/DDBJ databases">
        <title>Defluviimonas sp. nov., isolated from ocean surface water.</title>
        <authorList>
            <person name="He W."/>
            <person name="Wang L."/>
            <person name="Zhang D.-F."/>
        </authorList>
    </citation>
    <scope>NUCLEOTIDE SEQUENCE [LARGE SCALE GENOMIC DNA]</scope>
    <source>
        <strain evidence="2 3">WL0075</strain>
    </source>
</reference>
<sequence>MTRDQIEQILRAELNRIAPDIAIDRIDPAAPLREEFDIDSIDVLTLVTALSKALKIDIPEADYPQMESYADLLDYLAARAG</sequence>
<name>A0ABT2Z1Z8_9RHOB</name>
<dbReference type="SUPFAM" id="SSF47336">
    <property type="entry name" value="ACP-like"/>
    <property type="match status" value="1"/>
</dbReference>
<comment type="caution">
    <text evidence="2">The sequence shown here is derived from an EMBL/GenBank/DDBJ whole genome shotgun (WGS) entry which is preliminary data.</text>
</comment>
<feature type="domain" description="Carrier" evidence="1">
    <location>
        <begin position="1"/>
        <end position="80"/>
    </location>
</feature>
<dbReference type="PROSITE" id="PS50075">
    <property type="entry name" value="CARRIER"/>
    <property type="match status" value="1"/>
</dbReference>
<evidence type="ECO:0000313" key="2">
    <source>
        <dbReference type="EMBL" id="MCV2865060.1"/>
    </source>
</evidence>
<dbReference type="RefSeq" id="WP_263721579.1">
    <property type="nucleotide sequence ID" value="NZ_JAOWLA010000008.1"/>
</dbReference>
<dbReference type="EMBL" id="JAOWLA010000008">
    <property type="protein sequence ID" value="MCV2865060.1"/>
    <property type="molecule type" value="Genomic_DNA"/>
</dbReference>
<dbReference type="Gene3D" id="1.10.1200.10">
    <property type="entry name" value="ACP-like"/>
    <property type="match status" value="1"/>
</dbReference>
<protein>
    <submittedName>
        <fullName evidence="2">Phosphopantetheine-binding protein</fullName>
    </submittedName>
</protein>
<dbReference type="Pfam" id="PF00550">
    <property type="entry name" value="PP-binding"/>
    <property type="match status" value="1"/>
</dbReference>
<evidence type="ECO:0000313" key="3">
    <source>
        <dbReference type="Proteomes" id="UP001652503"/>
    </source>
</evidence>
<dbReference type="InterPro" id="IPR009081">
    <property type="entry name" value="PP-bd_ACP"/>
</dbReference>
<dbReference type="Proteomes" id="UP001652503">
    <property type="component" value="Unassembled WGS sequence"/>
</dbReference>